<keyword evidence="3" id="KW-1185">Reference proteome</keyword>
<reference evidence="3" key="1">
    <citation type="submission" date="2015-01" db="EMBL/GenBank/DDBJ databases">
        <authorList>
            <person name="Aksoy S."/>
            <person name="Warren W."/>
            <person name="Wilson R.K."/>
        </authorList>
    </citation>
    <scope>NUCLEOTIDE SEQUENCE [LARGE SCALE GENOMIC DNA]</scope>
    <source>
        <strain evidence="3">IAEA</strain>
    </source>
</reference>
<proteinExistence type="predicted"/>
<sequence length="106" mass="12238">MHPGLMVKTPRTLLLLLWLMWLTKSIAATPRNKSTYGPAITVDPFAALSTESVFLSLEYELRQIRDLHLSINKLRLSKIVEVFQARRKSQCRIGHQKNYNDPQAVY</sequence>
<evidence type="ECO:0000313" key="2">
    <source>
        <dbReference type="EnsemblMetazoa" id="GPPI045281-PA"/>
    </source>
</evidence>
<organism evidence="2 3">
    <name type="scientific">Glossina palpalis gambiensis</name>
    <dbReference type="NCBI Taxonomy" id="67801"/>
    <lineage>
        <taxon>Eukaryota</taxon>
        <taxon>Metazoa</taxon>
        <taxon>Ecdysozoa</taxon>
        <taxon>Arthropoda</taxon>
        <taxon>Hexapoda</taxon>
        <taxon>Insecta</taxon>
        <taxon>Pterygota</taxon>
        <taxon>Neoptera</taxon>
        <taxon>Endopterygota</taxon>
        <taxon>Diptera</taxon>
        <taxon>Brachycera</taxon>
        <taxon>Muscomorpha</taxon>
        <taxon>Hippoboscoidea</taxon>
        <taxon>Glossinidae</taxon>
        <taxon>Glossina</taxon>
    </lineage>
</organism>
<evidence type="ECO:0000256" key="1">
    <source>
        <dbReference type="SAM" id="SignalP"/>
    </source>
</evidence>
<dbReference type="AlphaFoldDB" id="A0A1B0BZP9"/>
<accession>A0A1B0BZP9</accession>
<dbReference type="Proteomes" id="UP000092460">
    <property type="component" value="Unassembled WGS sequence"/>
</dbReference>
<dbReference type="VEuPathDB" id="VectorBase:GPPI045281"/>
<feature type="chain" id="PRO_5008405262" evidence="1">
    <location>
        <begin position="29"/>
        <end position="106"/>
    </location>
</feature>
<name>A0A1B0BZP9_9MUSC</name>
<protein>
    <submittedName>
        <fullName evidence="2">Uncharacterized protein</fullName>
    </submittedName>
</protein>
<reference evidence="2" key="2">
    <citation type="submission" date="2020-05" db="UniProtKB">
        <authorList>
            <consortium name="EnsemblMetazoa"/>
        </authorList>
    </citation>
    <scope>IDENTIFICATION</scope>
    <source>
        <strain evidence="2">IAEA</strain>
    </source>
</reference>
<feature type="signal peptide" evidence="1">
    <location>
        <begin position="1"/>
        <end position="28"/>
    </location>
</feature>
<dbReference type="EMBL" id="JXJN01023251">
    <property type="status" value="NOT_ANNOTATED_CDS"/>
    <property type="molecule type" value="Genomic_DNA"/>
</dbReference>
<evidence type="ECO:0000313" key="3">
    <source>
        <dbReference type="Proteomes" id="UP000092460"/>
    </source>
</evidence>
<dbReference type="EnsemblMetazoa" id="GPPI045281-RA">
    <property type="protein sequence ID" value="GPPI045281-PA"/>
    <property type="gene ID" value="GPPI045281"/>
</dbReference>
<keyword evidence="1" id="KW-0732">Signal</keyword>